<evidence type="ECO:0008006" key="3">
    <source>
        <dbReference type="Google" id="ProtNLM"/>
    </source>
</evidence>
<dbReference type="OrthoDB" id="3778086at2"/>
<dbReference type="Gene3D" id="1.20.120.1490">
    <property type="match status" value="1"/>
</dbReference>
<dbReference type="EMBL" id="CP002432">
    <property type="protein sequence ID" value="ADU65795.1"/>
    <property type="molecule type" value="Genomic_DNA"/>
</dbReference>
<evidence type="ECO:0000313" key="1">
    <source>
        <dbReference type="EMBL" id="ADU65795.1"/>
    </source>
</evidence>
<dbReference type="HOGENOM" id="CLU_1701425_0_0_0"/>
<gene>
    <name evidence="1" type="ordered locus">Selin_1060</name>
</gene>
<organism evidence="1 2">
    <name type="scientific">Desulfurispirillum indicum (strain ATCC BAA-1389 / DSM 22839 / S5)</name>
    <dbReference type="NCBI Taxonomy" id="653733"/>
    <lineage>
        <taxon>Bacteria</taxon>
        <taxon>Pseudomonadati</taxon>
        <taxon>Chrysiogenota</taxon>
        <taxon>Chrysiogenia</taxon>
        <taxon>Chrysiogenales</taxon>
        <taxon>Chrysiogenaceae</taxon>
        <taxon>Desulfurispirillum</taxon>
    </lineage>
</organism>
<dbReference type="InParanoid" id="E6W3K2"/>
<evidence type="ECO:0000313" key="2">
    <source>
        <dbReference type="Proteomes" id="UP000002572"/>
    </source>
</evidence>
<dbReference type="STRING" id="653733.Selin_1060"/>
<sequence>MKWYTLLLVFLAFVFLVLFVNACTHYHKGGHAAMLSGQNQEKLVRHLDKRMERMLRMIDASEEQQVAIRAIAHAIIEDGIEVRQQGSADRVMRIFTDSPDQELLHAQLSERSRDLAEFGHRTLDRVLEINALLTSEQRQKVVEHLEKKHARRGV</sequence>
<dbReference type="Proteomes" id="UP000002572">
    <property type="component" value="Chromosome"/>
</dbReference>
<reference evidence="1 2" key="1">
    <citation type="submission" date="2010-12" db="EMBL/GenBank/DDBJ databases">
        <title>Complete sequence of Desulfurispirillum indicum S5.</title>
        <authorList>
            <consortium name="US DOE Joint Genome Institute"/>
            <person name="Lucas S."/>
            <person name="Copeland A."/>
            <person name="Lapidus A."/>
            <person name="Cheng J.-F."/>
            <person name="Goodwin L."/>
            <person name="Pitluck S."/>
            <person name="Chertkov O."/>
            <person name="Held B."/>
            <person name="Detter J.C."/>
            <person name="Han C."/>
            <person name="Tapia R."/>
            <person name="Land M."/>
            <person name="Hauser L."/>
            <person name="Kyrpides N."/>
            <person name="Ivanova N."/>
            <person name="Mikhailova N."/>
            <person name="Haggblom M."/>
            <person name="Rauschenbach I."/>
            <person name="Bini E."/>
            <person name="Woyke T."/>
        </authorList>
    </citation>
    <scope>NUCLEOTIDE SEQUENCE [LARGE SCALE GENOMIC DNA]</scope>
    <source>
        <strain evidence="2">ATCC BAA-1389 / DSM 22839 / S5</strain>
    </source>
</reference>
<protein>
    <recommendedName>
        <fullName evidence="3">Periplasmic heavy metal sensor</fullName>
    </recommendedName>
</protein>
<dbReference type="AlphaFoldDB" id="E6W3K2"/>
<name>E6W3K2_DESIS</name>
<dbReference type="eggNOG" id="COG3678">
    <property type="taxonomic scope" value="Bacteria"/>
</dbReference>
<proteinExistence type="predicted"/>
<accession>E6W3K2</accession>
<dbReference type="RefSeq" id="WP_013505676.1">
    <property type="nucleotide sequence ID" value="NC_014836.1"/>
</dbReference>
<keyword evidence="2" id="KW-1185">Reference proteome</keyword>
<dbReference type="KEGG" id="din:Selin_1060"/>